<organism evidence="1">
    <name type="scientific">Solanum lycopersicum</name>
    <name type="common">Tomato</name>
    <name type="synonym">Lycopersicon esculentum</name>
    <dbReference type="NCBI Taxonomy" id="4081"/>
    <lineage>
        <taxon>Eukaryota</taxon>
        <taxon>Viridiplantae</taxon>
        <taxon>Streptophyta</taxon>
        <taxon>Embryophyta</taxon>
        <taxon>Tracheophyta</taxon>
        <taxon>Spermatophyta</taxon>
        <taxon>Magnoliopsida</taxon>
        <taxon>eudicotyledons</taxon>
        <taxon>Gunneridae</taxon>
        <taxon>Pentapetalae</taxon>
        <taxon>asterids</taxon>
        <taxon>lamiids</taxon>
        <taxon>Solanales</taxon>
        <taxon>Solanaceae</taxon>
        <taxon>Solanoideae</taxon>
        <taxon>Solaneae</taxon>
        <taxon>Solanum</taxon>
        <taxon>Solanum subgen. Lycopersicon</taxon>
    </lineage>
</organism>
<dbReference type="EnsemblPlants" id="Solyc01g087000.3.1">
    <property type="protein sequence ID" value="Solyc01g087000.3.1"/>
    <property type="gene ID" value="Solyc01g087000.3"/>
</dbReference>
<evidence type="ECO:0000313" key="2">
    <source>
        <dbReference type="Proteomes" id="UP000004994"/>
    </source>
</evidence>
<name>A0A3Q7EIW5_SOLLC</name>
<reference evidence="1" key="1">
    <citation type="journal article" date="2012" name="Nature">
        <title>The tomato genome sequence provides insights into fleshy fruit evolution.</title>
        <authorList>
            <consortium name="Tomato Genome Consortium"/>
        </authorList>
    </citation>
    <scope>NUCLEOTIDE SEQUENCE [LARGE SCALE GENOMIC DNA]</scope>
    <source>
        <strain evidence="1">cv. Heinz 1706</strain>
    </source>
</reference>
<dbReference type="PaxDb" id="4081-Solyc01g087000.2.1"/>
<dbReference type="Gramene" id="Solyc01g087000.3.1">
    <property type="protein sequence ID" value="Solyc01g087000.3.1"/>
    <property type="gene ID" value="Solyc01g087000.3"/>
</dbReference>
<dbReference type="InParanoid" id="A0A3Q7EIW5"/>
<accession>A0A3Q7EIW5</accession>
<evidence type="ECO:0000313" key="1">
    <source>
        <dbReference type="EnsemblPlants" id="Solyc01g087000.3.1"/>
    </source>
</evidence>
<keyword evidence="2" id="KW-1185">Reference proteome</keyword>
<reference evidence="1" key="2">
    <citation type="submission" date="2019-01" db="UniProtKB">
        <authorList>
            <consortium name="EnsemblPlants"/>
        </authorList>
    </citation>
    <scope>IDENTIFICATION</scope>
    <source>
        <strain evidence="1">cv. Heinz 1706</strain>
    </source>
</reference>
<sequence length="68" mass="7757">MCPRRTWEEAVRCKLSLCNSKPLASTVTTLARFSCLHPLKFGIKFEDGRIWAALRRNYTIPCVINDAS</sequence>
<protein>
    <submittedName>
        <fullName evidence="1">Uncharacterized protein</fullName>
    </submittedName>
</protein>
<dbReference type="Proteomes" id="UP000004994">
    <property type="component" value="Chromosome 1"/>
</dbReference>
<proteinExistence type="predicted"/>
<dbReference type="AlphaFoldDB" id="A0A3Q7EIW5"/>